<evidence type="ECO:0000313" key="1">
    <source>
        <dbReference type="EMBL" id="MUZ75170.1"/>
    </source>
</evidence>
<dbReference type="EMBL" id="WPHR01000024">
    <property type="protein sequence ID" value="MUZ75170.1"/>
    <property type="molecule type" value="Genomic_DNA"/>
</dbReference>
<sequence length="84" mass="9662">MPEDEIKRRPSQWRIILAFILDLFTSFFILGYLVGYLSGGLTPDGFQLNGLPALIMFALVVAYFVVFNRFLGGTIWKRILRANY</sequence>
<protein>
    <submittedName>
        <fullName evidence="1">Uncharacterized protein</fullName>
    </submittedName>
</protein>
<accession>A0A1S2DNP8</accession>
<reference evidence="1 2" key="1">
    <citation type="submission" date="2019-12" db="EMBL/GenBank/DDBJ databases">
        <title>Whole-genome sequencing of Allorhizobium vitis.</title>
        <authorList>
            <person name="Gan H.M."/>
            <person name="Szegedi E."/>
            <person name="Burr T."/>
            <person name="Savka M.A."/>
        </authorList>
    </citation>
    <scope>NUCLEOTIDE SEQUENCE [LARGE SCALE GENOMIC DNA]</scope>
    <source>
        <strain evidence="1 2">CG516</strain>
    </source>
</reference>
<dbReference type="AlphaFoldDB" id="A0A1S2DNP8"/>
<dbReference type="Proteomes" id="UP000477951">
    <property type="component" value="Unassembled WGS sequence"/>
</dbReference>
<name>A0A1S2DNP8_AGRVI</name>
<evidence type="ECO:0000313" key="2">
    <source>
        <dbReference type="Proteomes" id="UP000477951"/>
    </source>
</evidence>
<gene>
    <name evidence="1" type="ORF">GOZ90_20980</name>
</gene>
<organism evidence="1 2">
    <name type="scientific">Agrobacterium vitis</name>
    <name type="common">Rhizobium vitis</name>
    <dbReference type="NCBI Taxonomy" id="373"/>
    <lineage>
        <taxon>Bacteria</taxon>
        <taxon>Pseudomonadati</taxon>
        <taxon>Pseudomonadota</taxon>
        <taxon>Alphaproteobacteria</taxon>
        <taxon>Hyphomicrobiales</taxon>
        <taxon>Rhizobiaceae</taxon>
        <taxon>Rhizobium/Agrobacterium group</taxon>
        <taxon>Agrobacterium</taxon>
    </lineage>
</organism>
<dbReference type="RefSeq" id="WP_070150735.1">
    <property type="nucleotide sequence ID" value="NZ_JABAEH010000045.1"/>
</dbReference>
<proteinExistence type="predicted"/>
<comment type="caution">
    <text evidence="1">The sequence shown here is derived from an EMBL/GenBank/DDBJ whole genome shotgun (WGS) entry which is preliminary data.</text>
</comment>